<gene>
    <name evidence="2" type="ORF">DFR31_0999</name>
</gene>
<sequence length="222" mass="25070">MVDLIASLKEKYAEETGWSFSFFGFATFSLYLFFVNFLFENGTGRAWHQLLSSGLHDLAVGDSSIFKNANILEYIISLISLLATITLYRYFQSKIYDFLATIRDMNAYVDRLKKKHSDVVKSGQAMRIYIAKEAASDNKKHMRQVSTLSGLGLLSISGFIATMPFLLSPDLVNYFSAIICLLIFLAAQWFAFAKYTSQVLPRIILEKEARDEAVEFGEGLGE</sequence>
<name>A0A498C6U2_9GAMM</name>
<feature type="transmembrane region" description="Helical" evidence="1">
    <location>
        <begin position="173"/>
        <end position="192"/>
    </location>
</feature>
<feature type="transmembrane region" description="Helical" evidence="1">
    <location>
        <begin position="20"/>
        <end position="39"/>
    </location>
</feature>
<feature type="transmembrane region" description="Helical" evidence="1">
    <location>
        <begin position="148"/>
        <end position="167"/>
    </location>
</feature>
<reference evidence="2 3" key="1">
    <citation type="submission" date="2018-10" db="EMBL/GenBank/DDBJ databases">
        <title>Genomic Encyclopedia of Type Strains, Phase IV (KMG-IV): sequencing the most valuable type-strain genomes for metagenomic binning, comparative biology and taxonomic classification.</title>
        <authorList>
            <person name="Goeker M."/>
        </authorList>
    </citation>
    <scope>NUCLEOTIDE SEQUENCE [LARGE SCALE GENOMIC DNA]</scope>
    <source>
        <strain evidence="2 3">DSM 12769</strain>
    </source>
</reference>
<organism evidence="2 3">
    <name type="scientific">Alkalispirillum mobile</name>
    <dbReference type="NCBI Taxonomy" id="85925"/>
    <lineage>
        <taxon>Bacteria</taxon>
        <taxon>Pseudomonadati</taxon>
        <taxon>Pseudomonadota</taxon>
        <taxon>Gammaproteobacteria</taxon>
        <taxon>Chromatiales</taxon>
        <taxon>Ectothiorhodospiraceae</taxon>
        <taxon>Alkalispirillum</taxon>
    </lineage>
</organism>
<accession>A0A498C6U2</accession>
<keyword evidence="1" id="KW-0812">Transmembrane</keyword>
<keyword evidence="1" id="KW-0472">Membrane</keyword>
<feature type="transmembrane region" description="Helical" evidence="1">
    <location>
        <begin position="71"/>
        <end position="91"/>
    </location>
</feature>
<proteinExistence type="predicted"/>
<protein>
    <submittedName>
        <fullName evidence="2">Uncharacterized protein</fullName>
    </submittedName>
</protein>
<keyword evidence="3" id="KW-1185">Reference proteome</keyword>
<evidence type="ECO:0000313" key="2">
    <source>
        <dbReference type="EMBL" id="RLK51083.1"/>
    </source>
</evidence>
<evidence type="ECO:0000313" key="3">
    <source>
        <dbReference type="Proteomes" id="UP000275461"/>
    </source>
</evidence>
<evidence type="ECO:0000256" key="1">
    <source>
        <dbReference type="SAM" id="Phobius"/>
    </source>
</evidence>
<dbReference type="AlphaFoldDB" id="A0A498C6U2"/>
<keyword evidence="1" id="KW-1133">Transmembrane helix</keyword>
<dbReference type="EMBL" id="RCDA01000001">
    <property type="protein sequence ID" value="RLK51083.1"/>
    <property type="molecule type" value="Genomic_DNA"/>
</dbReference>
<comment type="caution">
    <text evidence="2">The sequence shown here is derived from an EMBL/GenBank/DDBJ whole genome shotgun (WGS) entry which is preliminary data.</text>
</comment>
<dbReference type="Proteomes" id="UP000275461">
    <property type="component" value="Unassembled WGS sequence"/>
</dbReference>